<keyword evidence="7" id="KW-0067">ATP-binding</keyword>
<keyword evidence="2" id="KW-0028">Amino-acid biosynthesis</keyword>
<dbReference type="Pfam" id="PF01472">
    <property type="entry name" value="PUA"/>
    <property type="match status" value="1"/>
</dbReference>
<dbReference type="AlphaFoldDB" id="A0A381R4U3"/>
<dbReference type="GO" id="GO:0008652">
    <property type="term" value="P:amino acid biosynthetic process"/>
    <property type="evidence" value="ECO:0007669"/>
    <property type="project" value="UniProtKB-KW"/>
</dbReference>
<dbReference type="FunFam" id="3.40.1160.10:FF:000006">
    <property type="entry name" value="Glutamate 5-kinase"/>
    <property type="match status" value="1"/>
</dbReference>
<dbReference type="GO" id="GO:0005829">
    <property type="term" value="C:cytosol"/>
    <property type="evidence" value="ECO:0007669"/>
    <property type="project" value="TreeGrafter"/>
</dbReference>
<dbReference type="EMBL" id="UINC01001655">
    <property type="protein sequence ID" value="SUZ85878.1"/>
    <property type="molecule type" value="Genomic_DNA"/>
</dbReference>
<dbReference type="PANTHER" id="PTHR43654:SF1">
    <property type="entry name" value="ISOPENTENYL PHOSPHATE KINASE"/>
    <property type="match status" value="1"/>
</dbReference>
<protein>
    <recommendedName>
        <fullName evidence="8">PUA domain-containing protein</fullName>
    </recommendedName>
</protein>
<evidence type="ECO:0000256" key="1">
    <source>
        <dbReference type="ARBA" id="ARBA00022490"/>
    </source>
</evidence>
<organism evidence="9">
    <name type="scientific">marine metagenome</name>
    <dbReference type="NCBI Taxonomy" id="408172"/>
    <lineage>
        <taxon>unclassified sequences</taxon>
        <taxon>metagenomes</taxon>
        <taxon>ecological metagenomes</taxon>
    </lineage>
</organism>
<name>A0A381R4U3_9ZZZZ</name>
<evidence type="ECO:0000313" key="9">
    <source>
        <dbReference type="EMBL" id="SUZ85878.1"/>
    </source>
</evidence>
<proteinExistence type="inferred from homology"/>
<dbReference type="PANTHER" id="PTHR43654">
    <property type="entry name" value="GLUTAMATE 5-KINASE"/>
    <property type="match status" value="1"/>
</dbReference>
<dbReference type="Gene3D" id="3.40.1160.10">
    <property type="entry name" value="Acetylglutamate kinase-like"/>
    <property type="match status" value="1"/>
</dbReference>
<dbReference type="PRINTS" id="PR00474">
    <property type="entry name" value="GLU5KINASE"/>
</dbReference>
<evidence type="ECO:0000256" key="5">
    <source>
        <dbReference type="ARBA" id="ARBA00022741"/>
    </source>
</evidence>
<dbReference type="PIRSF" id="PIRSF000729">
    <property type="entry name" value="GK"/>
    <property type="match status" value="1"/>
</dbReference>
<dbReference type="PROSITE" id="PS00902">
    <property type="entry name" value="GLUTAMATE_5_KINASE"/>
    <property type="match status" value="1"/>
</dbReference>
<evidence type="ECO:0000256" key="6">
    <source>
        <dbReference type="ARBA" id="ARBA00022777"/>
    </source>
</evidence>
<dbReference type="CDD" id="cd04242">
    <property type="entry name" value="AAK_G5K_ProB"/>
    <property type="match status" value="1"/>
</dbReference>
<gene>
    <name evidence="9" type="ORF">METZ01_LOCUS38732</name>
</gene>
<evidence type="ECO:0000259" key="8">
    <source>
        <dbReference type="SMART" id="SM00359"/>
    </source>
</evidence>
<evidence type="ECO:0000256" key="3">
    <source>
        <dbReference type="ARBA" id="ARBA00022650"/>
    </source>
</evidence>
<dbReference type="GO" id="GO:0004349">
    <property type="term" value="F:glutamate 5-kinase activity"/>
    <property type="evidence" value="ECO:0007669"/>
    <property type="project" value="InterPro"/>
</dbReference>
<keyword evidence="3" id="KW-0641">Proline biosynthesis</keyword>
<dbReference type="InterPro" id="IPR011529">
    <property type="entry name" value="Glu_5kinase"/>
</dbReference>
<evidence type="ECO:0000256" key="2">
    <source>
        <dbReference type="ARBA" id="ARBA00022605"/>
    </source>
</evidence>
<keyword evidence="6" id="KW-0418">Kinase</keyword>
<dbReference type="InterPro" id="IPR015947">
    <property type="entry name" value="PUA-like_sf"/>
</dbReference>
<feature type="domain" description="PUA" evidence="8">
    <location>
        <begin position="263"/>
        <end position="346"/>
    </location>
</feature>
<dbReference type="InterPro" id="IPR019797">
    <property type="entry name" value="Glutamate_5-kinase_CS"/>
</dbReference>
<dbReference type="HAMAP" id="MF_00456">
    <property type="entry name" value="ProB"/>
    <property type="match status" value="1"/>
</dbReference>
<dbReference type="InterPro" id="IPR036974">
    <property type="entry name" value="PUA_sf"/>
</dbReference>
<keyword evidence="4" id="KW-0808">Transferase</keyword>
<dbReference type="SUPFAM" id="SSF88697">
    <property type="entry name" value="PUA domain-like"/>
    <property type="match status" value="1"/>
</dbReference>
<dbReference type="InterPro" id="IPR036393">
    <property type="entry name" value="AceGlu_kinase-like_sf"/>
</dbReference>
<dbReference type="InterPro" id="IPR001057">
    <property type="entry name" value="Glu/AcGlu_kinase"/>
</dbReference>
<dbReference type="InterPro" id="IPR002478">
    <property type="entry name" value="PUA"/>
</dbReference>
<dbReference type="SUPFAM" id="SSF53633">
    <property type="entry name" value="Carbamate kinase-like"/>
    <property type="match status" value="1"/>
</dbReference>
<dbReference type="InterPro" id="IPR005715">
    <property type="entry name" value="Glu_5kinase/COase_Synthase"/>
</dbReference>
<sequence length="355" mass="37443">MLTRDGVGIDARGIDGWCKQISVLLNDGKRVALVTSGAVAEGFRRLGFTERPDSIHELQAAAAVGQMGIVQAYEKSFRHHSRRTALVLLTHDDLSDRQRYLNARGTLRTLLNYGIVPVINENDSVATDEIQLGDNDTLAARVASLVSADVLVLLTDQKGLHEDDPRVRPDAPMVSECSAFDSKLDAMVGSGSGALGRGGMVTKLEASRYAARAGCHTVIANGREQGILSAIANGRNVGTILTADVAPLDARKQWIAAQVQSAGGITLDAGAVKAVLERGVSVLAVGVTDVQGNFGRGDVVRITGPDGVEVGKGLVNYGAVETDLIKGHGSAAIEEMLGYVDEEELIHCDNLALSQ</sequence>
<dbReference type="Pfam" id="PF00696">
    <property type="entry name" value="AA_kinase"/>
    <property type="match status" value="1"/>
</dbReference>
<keyword evidence="1" id="KW-0963">Cytoplasm</keyword>
<dbReference type="GO" id="GO:0003723">
    <property type="term" value="F:RNA binding"/>
    <property type="evidence" value="ECO:0007669"/>
    <property type="project" value="InterPro"/>
</dbReference>
<accession>A0A381R4U3</accession>
<evidence type="ECO:0000256" key="4">
    <source>
        <dbReference type="ARBA" id="ARBA00022679"/>
    </source>
</evidence>
<dbReference type="GO" id="GO:0005524">
    <property type="term" value="F:ATP binding"/>
    <property type="evidence" value="ECO:0007669"/>
    <property type="project" value="UniProtKB-KW"/>
</dbReference>
<dbReference type="PROSITE" id="PS50890">
    <property type="entry name" value="PUA"/>
    <property type="match status" value="1"/>
</dbReference>
<dbReference type="Gene3D" id="2.30.130.10">
    <property type="entry name" value="PUA domain"/>
    <property type="match status" value="1"/>
</dbReference>
<dbReference type="InterPro" id="IPR041739">
    <property type="entry name" value="G5K_ProB"/>
</dbReference>
<dbReference type="SMART" id="SM00359">
    <property type="entry name" value="PUA"/>
    <property type="match status" value="1"/>
</dbReference>
<reference evidence="9" key="1">
    <citation type="submission" date="2018-05" db="EMBL/GenBank/DDBJ databases">
        <authorList>
            <person name="Lanie J.A."/>
            <person name="Ng W.-L."/>
            <person name="Kazmierczak K.M."/>
            <person name="Andrzejewski T.M."/>
            <person name="Davidsen T.M."/>
            <person name="Wayne K.J."/>
            <person name="Tettelin H."/>
            <person name="Glass J.I."/>
            <person name="Rusch D."/>
            <person name="Podicherti R."/>
            <person name="Tsui H.-C.T."/>
            <person name="Winkler M.E."/>
        </authorList>
    </citation>
    <scope>NUCLEOTIDE SEQUENCE</scope>
</reference>
<dbReference type="CDD" id="cd21157">
    <property type="entry name" value="PUA_G5K"/>
    <property type="match status" value="1"/>
</dbReference>
<keyword evidence="5" id="KW-0547">Nucleotide-binding</keyword>
<evidence type="ECO:0000256" key="7">
    <source>
        <dbReference type="ARBA" id="ARBA00022840"/>
    </source>
</evidence>
<dbReference type="InterPro" id="IPR001048">
    <property type="entry name" value="Asp/Glu/Uridylate_kinase"/>
</dbReference>
<dbReference type="NCBIfam" id="TIGR01027">
    <property type="entry name" value="proB"/>
    <property type="match status" value="1"/>
</dbReference>